<feature type="domain" description="NAD-dependent epimerase/dehydratase" evidence="1">
    <location>
        <begin position="3"/>
        <end position="232"/>
    </location>
</feature>
<proteinExistence type="predicted"/>
<accession>A0A6J4P0N0</accession>
<dbReference type="InterPro" id="IPR051783">
    <property type="entry name" value="NAD(P)-dependent_oxidoreduct"/>
</dbReference>
<dbReference type="SUPFAM" id="SSF51735">
    <property type="entry name" value="NAD(P)-binding Rossmann-fold domains"/>
    <property type="match status" value="1"/>
</dbReference>
<dbReference type="AlphaFoldDB" id="A0A6J4P0N0"/>
<dbReference type="EMBL" id="CADCTY010002068">
    <property type="protein sequence ID" value="CAA9402813.1"/>
    <property type="molecule type" value="Genomic_DNA"/>
</dbReference>
<sequence length="313" mass="33566">MKIFVAGATGAIGRPTLDQLLARGHDVVALTRTQERAQSLAAQGIEPVIADVFDAESVKAAVIRAQPEVVIEQLTALPRTYTRESMTAAGPLNTRIRSEGGANVLAAAKAAGVSRFLKQSMAFWGIPGAGLADEETPLSLDASPAVAADARLVIETEHRLLQTPDLKGIALRYGFFYGPGTWFNPDGDVAQQVRQQQFPIVGNGDGVWSWLHIEDAAIATVAAAEQGNPGVYLIVDDQPLAVREWLPAFARSLNAPPPPRVSVEDALKMEGGADIVYYQTQMRGASNAKAKRELNFQPRPLEWVVETAVAHAN</sequence>
<protein>
    <submittedName>
        <fullName evidence="2">Nucleoside-diphosphate-sugar epimerases</fullName>
    </submittedName>
</protein>
<dbReference type="GO" id="GO:0005737">
    <property type="term" value="C:cytoplasm"/>
    <property type="evidence" value="ECO:0007669"/>
    <property type="project" value="TreeGrafter"/>
</dbReference>
<organism evidence="2">
    <name type="scientific">uncultured Leptolyngbya sp</name>
    <dbReference type="NCBI Taxonomy" id="332963"/>
    <lineage>
        <taxon>Bacteria</taxon>
        <taxon>Bacillati</taxon>
        <taxon>Cyanobacteriota</taxon>
        <taxon>Cyanophyceae</taxon>
        <taxon>Leptolyngbyales</taxon>
        <taxon>Leptolyngbyaceae</taxon>
        <taxon>Leptolyngbya group</taxon>
        <taxon>Leptolyngbya</taxon>
        <taxon>environmental samples</taxon>
    </lineage>
</organism>
<dbReference type="PANTHER" id="PTHR48079">
    <property type="entry name" value="PROTEIN YEEZ"/>
    <property type="match status" value="1"/>
</dbReference>
<dbReference type="Pfam" id="PF01370">
    <property type="entry name" value="Epimerase"/>
    <property type="match status" value="1"/>
</dbReference>
<dbReference type="Gene3D" id="3.40.50.720">
    <property type="entry name" value="NAD(P)-binding Rossmann-like Domain"/>
    <property type="match status" value="1"/>
</dbReference>
<dbReference type="GO" id="GO:0004029">
    <property type="term" value="F:aldehyde dehydrogenase (NAD+) activity"/>
    <property type="evidence" value="ECO:0007669"/>
    <property type="project" value="TreeGrafter"/>
</dbReference>
<dbReference type="InterPro" id="IPR036291">
    <property type="entry name" value="NAD(P)-bd_dom_sf"/>
</dbReference>
<gene>
    <name evidence="2" type="ORF">AVDCRST_MAG94-6005</name>
</gene>
<evidence type="ECO:0000313" key="2">
    <source>
        <dbReference type="EMBL" id="CAA9402813.1"/>
    </source>
</evidence>
<dbReference type="InterPro" id="IPR001509">
    <property type="entry name" value="Epimerase_deHydtase"/>
</dbReference>
<dbReference type="PANTHER" id="PTHR48079:SF6">
    <property type="entry name" value="NAD(P)-BINDING DOMAIN-CONTAINING PROTEIN-RELATED"/>
    <property type="match status" value="1"/>
</dbReference>
<evidence type="ECO:0000259" key="1">
    <source>
        <dbReference type="Pfam" id="PF01370"/>
    </source>
</evidence>
<name>A0A6J4P0N0_9CYAN</name>
<reference evidence="2" key="1">
    <citation type="submission" date="2020-02" db="EMBL/GenBank/DDBJ databases">
        <authorList>
            <person name="Meier V. D."/>
        </authorList>
    </citation>
    <scope>NUCLEOTIDE SEQUENCE</scope>
    <source>
        <strain evidence="2">AVDCRST_MAG94</strain>
    </source>
</reference>